<evidence type="ECO:0000313" key="2">
    <source>
        <dbReference type="Proteomes" id="UP001474421"/>
    </source>
</evidence>
<organism evidence="1 2">
    <name type="scientific">Crotalus adamanteus</name>
    <name type="common">Eastern diamondback rattlesnake</name>
    <dbReference type="NCBI Taxonomy" id="8729"/>
    <lineage>
        <taxon>Eukaryota</taxon>
        <taxon>Metazoa</taxon>
        <taxon>Chordata</taxon>
        <taxon>Craniata</taxon>
        <taxon>Vertebrata</taxon>
        <taxon>Euteleostomi</taxon>
        <taxon>Lepidosauria</taxon>
        <taxon>Squamata</taxon>
        <taxon>Bifurcata</taxon>
        <taxon>Unidentata</taxon>
        <taxon>Episquamata</taxon>
        <taxon>Toxicofera</taxon>
        <taxon>Serpentes</taxon>
        <taxon>Colubroidea</taxon>
        <taxon>Viperidae</taxon>
        <taxon>Crotalinae</taxon>
        <taxon>Crotalus</taxon>
    </lineage>
</organism>
<name>A0AAW1BJ72_CROAD</name>
<comment type="caution">
    <text evidence="1">The sequence shown here is derived from an EMBL/GenBank/DDBJ whole genome shotgun (WGS) entry which is preliminary data.</text>
</comment>
<reference evidence="1 2" key="1">
    <citation type="journal article" date="2024" name="Proc. Natl. Acad. Sci. U.S.A.">
        <title>The genetic regulatory architecture and epigenomic basis for age-related changes in rattlesnake venom.</title>
        <authorList>
            <person name="Hogan M.P."/>
            <person name="Holding M.L."/>
            <person name="Nystrom G.S."/>
            <person name="Colston T.J."/>
            <person name="Bartlett D.A."/>
            <person name="Mason A.J."/>
            <person name="Ellsworth S.A."/>
            <person name="Rautsaw R.M."/>
            <person name="Lawrence K.C."/>
            <person name="Strickland J.L."/>
            <person name="He B."/>
            <person name="Fraser P."/>
            <person name="Margres M.J."/>
            <person name="Gilbert D.M."/>
            <person name="Gibbs H.L."/>
            <person name="Parkinson C.L."/>
            <person name="Rokyta D.R."/>
        </authorList>
    </citation>
    <scope>NUCLEOTIDE SEQUENCE [LARGE SCALE GENOMIC DNA]</scope>
    <source>
        <strain evidence="1">DRR0105</strain>
    </source>
</reference>
<evidence type="ECO:0000313" key="1">
    <source>
        <dbReference type="EMBL" id="KAK9401457.1"/>
    </source>
</evidence>
<keyword evidence="2" id="KW-1185">Reference proteome</keyword>
<accession>A0AAW1BJ72</accession>
<dbReference type="EMBL" id="JAOTOJ010000005">
    <property type="protein sequence ID" value="KAK9401457.1"/>
    <property type="molecule type" value="Genomic_DNA"/>
</dbReference>
<dbReference type="AlphaFoldDB" id="A0AAW1BJ72"/>
<proteinExistence type="predicted"/>
<protein>
    <submittedName>
        <fullName evidence="1">Uncharacterized protein</fullName>
    </submittedName>
</protein>
<gene>
    <name evidence="1" type="ORF">NXF25_012171</name>
</gene>
<dbReference type="Proteomes" id="UP001474421">
    <property type="component" value="Unassembled WGS sequence"/>
</dbReference>
<sequence>MGTKSEEQKDSASEVPAHSFEKLHRNVGTKLHFLLVCALPPGCPTGEAAVSKKALSTRADTSAFHWMLMAPQISSTKLGTLD</sequence>